<name>A0ACD3A575_9AGAR</name>
<proteinExistence type="predicted"/>
<evidence type="ECO:0000313" key="2">
    <source>
        <dbReference type="Proteomes" id="UP000308600"/>
    </source>
</evidence>
<gene>
    <name evidence="1" type="ORF">BDN72DRAFT_828680</name>
</gene>
<dbReference type="Proteomes" id="UP000308600">
    <property type="component" value="Unassembled WGS sequence"/>
</dbReference>
<keyword evidence="2" id="KW-1185">Reference proteome</keyword>
<organism evidence="1 2">
    <name type="scientific">Pluteus cervinus</name>
    <dbReference type="NCBI Taxonomy" id="181527"/>
    <lineage>
        <taxon>Eukaryota</taxon>
        <taxon>Fungi</taxon>
        <taxon>Dikarya</taxon>
        <taxon>Basidiomycota</taxon>
        <taxon>Agaricomycotina</taxon>
        <taxon>Agaricomycetes</taxon>
        <taxon>Agaricomycetidae</taxon>
        <taxon>Agaricales</taxon>
        <taxon>Pluteineae</taxon>
        <taxon>Pluteaceae</taxon>
        <taxon>Pluteus</taxon>
    </lineage>
</organism>
<sequence>MADLEARGDKTAVYVCVGRQHDHNFTLSIPFLISVPDVNTCLSPLTTTNIMPRENSLSDSDGRSLTPDLEDEMAAAATAAPSSPQYPAAQSPTPAAVPNLTSASKRSLHSRPTRTSAVNGSTSSVHPKERFRLAAKKVIALHRGLGSTRMTGNQAGAEPGVDPRRSTADIEYGHIKQDCVIELMDYSGVRSSFGRMTNQEFIHLMNDPVASQRESWVKVRWINIGGLSWDVIKAVSLRYELHPLALEDIFHTRSQNRSKADYFSKHLFIRVLCHELGDVQNIPAHQTAAFGSTLTDAPRSSSPEAMDTIPEGKDERTSYSSSESTKKKGPLLPHSRRDIFAVKDENRTLMGTLLGVSDPTAALRKREEQEVTLDALKSGERVGVNVSPMFIFLMRDGTVISIHPTPNVEFTEPITRRLRQRDTMLRRSVDASLVVQALLDLIVDKALEVVDAYHTKINKFEKSILMKTKMKTVRSLHIISGDLTMHKRTLEPIKTLIYGLRRYDVDRCAALIDMSDANADVKVVGFMSHKSKIYLADVYDHVEYILSSMDMFASVAENLISYTFNIASYEMNEVMRRLTLITIIFLPLTLLTGYFGMNFEDFWSVQHGHSDALFWYIATPVMAVILPLFIWPDVQRMIHYISKKTATKKALEEYKRK</sequence>
<protein>
    <submittedName>
        <fullName evidence="1">Uncharacterized protein</fullName>
    </submittedName>
</protein>
<evidence type="ECO:0000313" key="1">
    <source>
        <dbReference type="EMBL" id="TFK60816.1"/>
    </source>
</evidence>
<dbReference type="EMBL" id="ML208728">
    <property type="protein sequence ID" value="TFK60816.1"/>
    <property type="molecule type" value="Genomic_DNA"/>
</dbReference>
<accession>A0ACD3A575</accession>
<reference evidence="1 2" key="1">
    <citation type="journal article" date="2019" name="Nat. Ecol. Evol.">
        <title>Megaphylogeny resolves global patterns of mushroom evolution.</title>
        <authorList>
            <person name="Varga T."/>
            <person name="Krizsan K."/>
            <person name="Foldi C."/>
            <person name="Dima B."/>
            <person name="Sanchez-Garcia M."/>
            <person name="Sanchez-Ramirez S."/>
            <person name="Szollosi G.J."/>
            <person name="Szarkandi J.G."/>
            <person name="Papp V."/>
            <person name="Albert L."/>
            <person name="Andreopoulos W."/>
            <person name="Angelini C."/>
            <person name="Antonin V."/>
            <person name="Barry K.W."/>
            <person name="Bougher N.L."/>
            <person name="Buchanan P."/>
            <person name="Buyck B."/>
            <person name="Bense V."/>
            <person name="Catcheside P."/>
            <person name="Chovatia M."/>
            <person name="Cooper J."/>
            <person name="Damon W."/>
            <person name="Desjardin D."/>
            <person name="Finy P."/>
            <person name="Geml J."/>
            <person name="Haridas S."/>
            <person name="Hughes K."/>
            <person name="Justo A."/>
            <person name="Karasinski D."/>
            <person name="Kautmanova I."/>
            <person name="Kiss B."/>
            <person name="Kocsube S."/>
            <person name="Kotiranta H."/>
            <person name="LaButti K.M."/>
            <person name="Lechner B.E."/>
            <person name="Liimatainen K."/>
            <person name="Lipzen A."/>
            <person name="Lukacs Z."/>
            <person name="Mihaltcheva S."/>
            <person name="Morgado L.N."/>
            <person name="Niskanen T."/>
            <person name="Noordeloos M.E."/>
            <person name="Ohm R.A."/>
            <person name="Ortiz-Santana B."/>
            <person name="Ovrebo C."/>
            <person name="Racz N."/>
            <person name="Riley R."/>
            <person name="Savchenko A."/>
            <person name="Shiryaev A."/>
            <person name="Soop K."/>
            <person name="Spirin V."/>
            <person name="Szebenyi C."/>
            <person name="Tomsovsky M."/>
            <person name="Tulloss R.E."/>
            <person name="Uehling J."/>
            <person name="Grigoriev I.V."/>
            <person name="Vagvolgyi C."/>
            <person name="Papp T."/>
            <person name="Martin F.M."/>
            <person name="Miettinen O."/>
            <person name="Hibbett D.S."/>
            <person name="Nagy L.G."/>
        </authorList>
    </citation>
    <scope>NUCLEOTIDE SEQUENCE [LARGE SCALE GENOMIC DNA]</scope>
    <source>
        <strain evidence="1 2">NL-1719</strain>
    </source>
</reference>